<feature type="transmembrane region" description="Helical" evidence="6">
    <location>
        <begin position="80"/>
        <end position="97"/>
    </location>
</feature>
<feature type="transmembrane region" description="Helical" evidence="6">
    <location>
        <begin position="112"/>
        <end position="132"/>
    </location>
</feature>
<dbReference type="Proteomes" id="UP000426027">
    <property type="component" value="Chromosome"/>
</dbReference>
<evidence type="ECO:0000256" key="4">
    <source>
        <dbReference type="ARBA" id="ARBA00022989"/>
    </source>
</evidence>
<reference evidence="7 8" key="1">
    <citation type="submission" date="2019-11" db="EMBL/GenBank/DDBJ databases">
        <authorList>
            <person name="Im W.T."/>
        </authorList>
    </citation>
    <scope>NUCLEOTIDE SEQUENCE [LARGE SCALE GENOMIC DNA]</scope>
    <source>
        <strain evidence="7 8">SB-02</strain>
    </source>
</reference>
<dbReference type="InterPro" id="IPR022791">
    <property type="entry name" value="L-PG_synthase/AglD"/>
</dbReference>
<accession>A0A6I6GLM5</accession>
<dbReference type="EMBL" id="CP046566">
    <property type="protein sequence ID" value="QGW29385.1"/>
    <property type="molecule type" value="Genomic_DNA"/>
</dbReference>
<keyword evidence="3 6" id="KW-0812">Transmembrane</keyword>
<sequence>MPLCQLLCLYQRSIESKQYFAGTKKRHPLQSVSHLKKWLNYVAGPLLFIAIAFSIYKQLSSQQDPAQHWQQLVQNIREHGTVPLICIVLLMLLNWSIEALKWQQLVNHLMPIGWWKALLGVLAGVSFTMLTPNRMGEFLGRVLYLPDGSRMKAATLTAMSSMSQLIITMTAGMIGIVYWYSSNVLPADGEQLLMRVLFFGTLLACIAVQLLYFNAGWMVRWMEKWPAAMKYAPIVHAVGEIHRFELLKILGLAALRYIVFLVQYVLVFMALQLPIYWLDAIAATSILFLILAVVPSISLAELGIRGKVSLLVFGWYCQQEVGILLAAAVIWFINIILPALAGSLILLGVKLFGKTTFEKA</sequence>
<feature type="transmembrane region" description="Helical" evidence="6">
    <location>
        <begin position="153"/>
        <end position="180"/>
    </location>
</feature>
<evidence type="ECO:0000256" key="2">
    <source>
        <dbReference type="ARBA" id="ARBA00022475"/>
    </source>
</evidence>
<evidence type="ECO:0000256" key="5">
    <source>
        <dbReference type="ARBA" id="ARBA00023136"/>
    </source>
</evidence>
<dbReference type="Pfam" id="PF03706">
    <property type="entry name" value="LPG_synthase_TM"/>
    <property type="match status" value="1"/>
</dbReference>
<feature type="transmembrane region" description="Helical" evidence="6">
    <location>
        <begin position="275"/>
        <end position="300"/>
    </location>
</feature>
<proteinExistence type="predicted"/>
<feature type="transmembrane region" description="Helical" evidence="6">
    <location>
        <begin position="38"/>
        <end position="59"/>
    </location>
</feature>
<evidence type="ECO:0000313" key="8">
    <source>
        <dbReference type="Proteomes" id="UP000426027"/>
    </source>
</evidence>
<feature type="transmembrane region" description="Helical" evidence="6">
    <location>
        <begin position="321"/>
        <end position="347"/>
    </location>
</feature>
<keyword evidence="8" id="KW-1185">Reference proteome</keyword>
<keyword evidence="2" id="KW-1003">Cell membrane</keyword>
<dbReference type="AlphaFoldDB" id="A0A6I6GLM5"/>
<evidence type="ECO:0000256" key="3">
    <source>
        <dbReference type="ARBA" id="ARBA00022692"/>
    </source>
</evidence>
<evidence type="ECO:0000313" key="7">
    <source>
        <dbReference type="EMBL" id="QGW29385.1"/>
    </source>
</evidence>
<organism evidence="7 8">
    <name type="scientific">Phnomibacter ginsenosidimutans</name>
    <dbReference type="NCBI Taxonomy" id="2676868"/>
    <lineage>
        <taxon>Bacteria</taxon>
        <taxon>Pseudomonadati</taxon>
        <taxon>Bacteroidota</taxon>
        <taxon>Chitinophagia</taxon>
        <taxon>Chitinophagales</taxon>
        <taxon>Chitinophagaceae</taxon>
        <taxon>Phnomibacter</taxon>
    </lineage>
</organism>
<keyword evidence="4 6" id="KW-1133">Transmembrane helix</keyword>
<keyword evidence="5 6" id="KW-0472">Membrane</keyword>
<comment type="subcellular location">
    <subcellularLocation>
        <location evidence="1">Cell membrane</location>
        <topology evidence="1">Multi-pass membrane protein</topology>
    </subcellularLocation>
</comment>
<gene>
    <name evidence="7" type="ORF">GLV81_15840</name>
</gene>
<name>A0A6I6GLM5_9BACT</name>
<feature type="transmembrane region" description="Helical" evidence="6">
    <location>
        <begin position="192"/>
        <end position="213"/>
    </location>
</feature>
<feature type="transmembrane region" description="Helical" evidence="6">
    <location>
        <begin position="249"/>
        <end position="269"/>
    </location>
</feature>
<evidence type="ECO:0000256" key="6">
    <source>
        <dbReference type="SAM" id="Phobius"/>
    </source>
</evidence>
<dbReference type="KEGG" id="fls:GLV81_15840"/>
<evidence type="ECO:0000256" key="1">
    <source>
        <dbReference type="ARBA" id="ARBA00004651"/>
    </source>
</evidence>
<protein>
    <recommendedName>
        <fullName evidence="9">Flippase-like domain-containing protein</fullName>
    </recommendedName>
</protein>
<dbReference type="GO" id="GO:0005886">
    <property type="term" value="C:plasma membrane"/>
    <property type="evidence" value="ECO:0007669"/>
    <property type="project" value="UniProtKB-SubCell"/>
</dbReference>
<evidence type="ECO:0008006" key="9">
    <source>
        <dbReference type="Google" id="ProtNLM"/>
    </source>
</evidence>